<proteinExistence type="predicted"/>
<comment type="caution">
    <text evidence="1">The sequence shown here is derived from an EMBL/GenBank/DDBJ whole genome shotgun (WGS) entry which is preliminary data.</text>
</comment>
<organism evidence="1 2">
    <name type="scientific">Lasiodiplodia mahajangana</name>
    <dbReference type="NCBI Taxonomy" id="1108764"/>
    <lineage>
        <taxon>Eukaryota</taxon>
        <taxon>Fungi</taxon>
        <taxon>Dikarya</taxon>
        <taxon>Ascomycota</taxon>
        <taxon>Pezizomycotina</taxon>
        <taxon>Dothideomycetes</taxon>
        <taxon>Dothideomycetes incertae sedis</taxon>
        <taxon>Botryosphaeriales</taxon>
        <taxon>Botryosphaeriaceae</taxon>
        <taxon>Lasiodiplodia</taxon>
    </lineage>
</organism>
<sequence>MPDDSGLELERELNFPQLADHANHALSMWLTKQLESVESSICELQATQHDSEILISVREDLRKQRNVLTTPVKLNPITEADLYQYDSVESELDGLINSLKACTPETANSHKNSRDRRFWRHLYFSRFRDRLAAAERARLQFDRVTENLESLKAVFQLVVAFQKAHLAETRSLRREVKSNKARLAYYENIHEPSRASPEETKPTETRDKLTLIITVRDVTSQTHLQLTHRNPFRDSSSTNEARHDHFRKEWLKGTCGWLIDSPEFWDEWLFGNITTPQLFYCWGPPGAGKSVITSHVIETLKDIGNICAYYYLGTGYEQSAEGLVLGLLGQLCDLRYGSSAKGLDDTIHYHVTDIASPHRVDKVATQPIVELTPNSTSGINHTDPPCHHAETRATIKSSPTVGGEFGEDDSKPSDPAADRIPPQDKTNDDRKRPPGESRDPLSTLLRALRDVCSKISSPIFIVIDAWDEANMEHHDDFLSIIQALLLSSNCRLFLTGREQPDISLSLPRPRTQLEVQHQRTYGDVRAYVKHILGNLQDSKDHVNSHSYSNPDLVEIIANLSNGSFHFAYSYATGSNSALKGVLNRRVQSQEASGLRKWAFLPISPHEASSQILNAIDVMEPKEFLQSLVLLCLLNFPVPISATALEEALPIISKLFPVVYNPKISYRDFLIVSKPIWPLISIDPGTQLIHLSSQVVIDQLRNIWYEKWAKIYPELLPQSFTKHLTIFCLQYMLDRSLKAVDFMTERSVERLVDQNPSLAFVAMSWNTHYRNFLQSMIPLSVGTCPPISPTAMGPLPRLAPDSSTELSYDQRIGAYHDSSDDSVELNFSADGVFDQVTQSSGGQRDSVINEDDGGITRLITQLASRHELLQALALLPVYLGKDYSAAMSTWHEALSWVSSMPELHILSWLGLVSTVRKGGFEISQSDANAEDNRGMTALHITAQRGIEEDVCTLLEAGAQPHTPDHSFKTAMDYAADGHRDGILACLFENFCETWSQPDSCLLNIRNLAESYGRYLKAGRETDTSHLSTALIHAANRTKIRLVHCLLNCGADPNCRDEKGIPVLHHALAKASDQESMNNTIEAYETLLFGGADPSITSPLLRL</sequence>
<evidence type="ECO:0000313" key="2">
    <source>
        <dbReference type="Proteomes" id="UP001153332"/>
    </source>
</evidence>
<accession>A0ACC2JYS4</accession>
<reference evidence="1" key="1">
    <citation type="submission" date="2022-12" db="EMBL/GenBank/DDBJ databases">
        <title>Genome Sequence of Lasiodiplodia mahajangana.</title>
        <authorList>
            <person name="Buettner E."/>
        </authorList>
    </citation>
    <scope>NUCLEOTIDE SEQUENCE</scope>
    <source>
        <strain evidence="1">VT137</strain>
    </source>
</reference>
<protein>
    <submittedName>
        <fullName evidence="1">Uncharacterized protein</fullName>
    </submittedName>
</protein>
<name>A0ACC2JYS4_9PEZI</name>
<keyword evidence="2" id="KW-1185">Reference proteome</keyword>
<dbReference type="EMBL" id="JAPUUL010000104">
    <property type="protein sequence ID" value="KAJ8132619.1"/>
    <property type="molecule type" value="Genomic_DNA"/>
</dbReference>
<dbReference type="Proteomes" id="UP001153332">
    <property type="component" value="Unassembled WGS sequence"/>
</dbReference>
<evidence type="ECO:0000313" key="1">
    <source>
        <dbReference type="EMBL" id="KAJ8132619.1"/>
    </source>
</evidence>
<gene>
    <name evidence="1" type="ORF">O1611_g1006</name>
</gene>